<evidence type="ECO:0000313" key="2">
    <source>
        <dbReference type="EMBL" id="GAA2127177.1"/>
    </source>
</evidence>
<dbReference type="EMBL" id="BAAAQB010000006">
    <property type="protein sequence ID" value="GAA2127177.1"/>
    <property type="molecule type" value="Genomic_DNA"/>
</dbReference>
<name>A0ABN2YJP5_9MICC</name>
<accession>A0ABN2YJP5</accession>
<dbReference type="PANTHER" id="PTHR43135:SF3">
    <property type="entry name" value="ALPHA-D-RIBOSE 1-METHYLPHOSPHONATE 5-TRIPHOSPHATE DIPHOSPHATASE"/>
    <property type="match status" value="1"/>
</dbReference>
<dbReference type="InterPro" id="IPR051781">
    <property type="entry name" value="Metallo-dep_Hydrolase"/>
</dbReference>
<feature type="domain" description="Amidohydrolase-related" evidence="1">
    <location>
        <begin position="53"/>
        <end position="397"/>
    </location>
</feature>
<sequence length="399" mass="42372">MTNAPSLTIQNARIFDGHSPELARGSIVFRDGLIQEIGDVIPEGEVIDAGGRVVVPGLIDAHFHAYAVGLGGLEVERSLLSYAALVGARRLGAAVRRGFTTVRDVAGGDRGLARAIHSGLVTAPRYYYTGPALSQTGGHGDPRSADLDVCFDHGHMCAVVDGVDNLRKAVRERFRTGSHAIKIMASGGVVSLTDPIRLPQYSAEEVRAVVDEATRRKSYVAAHAYSPEAIRHAVENGVRSIEHGNLLDRDTAQLMAERGSFLVPTLAAYDAMSRRGADLGLNPVSQAKNAEVLEAGKVAVELALQAGVKVGFGSDLMGDLEDDQLVGIRLQIEAAGVLETLRSLTSVNAELLQDPSIGGISSGMAGDAVILDGDPFADPEVLWDQNRPRTVIHDGRIIR</sequence>
<organism evidence="2 3">
    <name type="scientific">Arthrobacter humicola</name>
    <dbReference type="NCBI Taxonomy" id="409291"/>
    <lineage>
        <taxon>Bacteria</taxon>
        <taxon>Bacillati</taxon>
        <taxon>Actinomycetota</taxon>
        <taxon>Actinomycetes</taxon>
        <taxon>Micrococcales</taxon>
        <taxon>Micrococcaceae</taxon>
        <taxon>Arthrobacter</taxon>
    </lineage>
</organism>
<dbReference type="Gene3D" id="3.20.20.140">
    <property type="entry name" value="Metal-dependent hydrolases"/>
    <property type="match status" value="1"/>
</dbReference>
<evidence type="ECO:0000313" key="3">
    <source>
        <dbReference type="Proteomes" id="UP001500102"/>
    </source>
</evidence>
<dbReference type="PANTHER" id="PTHR43135">
    <property type="entry name" value="ALPHA-D-RIBOSE 1-METHYLPHOSPHONATE 5-TRIPHOSPHATE DIPHOSPHATASE"/>
    <property type="match status" value="1"/>
</dbReference>
<dbReference type="InterPro" id="IPR006680">
    <property type="entry name" value="Amidohydro-rel"/>
</dbReference>
<reference evidence="2 3" key="1">
    <citation type="journal article" date="2019" name="Int. J. Syst. Evol. Microbiol.">
        <title>The Global Catalogue of Microorganisms (GCM) 10K type strain sequencing project: providing services to taxonomists for standard genome sequencing and annotation.</title>
        <authorList>
            <consortium name="The Broad Institute Genomics Platform"/>
            <consortium name="The Broad Institute Genome Sequencing Center for Infectious Disease"/>
            <person name="Wu L."/>
            <person name="Ma J."/>
        </authorList>
    </citation>
    <scope>NUCLEOTIDE SEQUENCE [LARGE SCALE GENOMIC DNA]</scope>
    <source>
        <strain evidence="2 3">JCM 15921</strain>
    </source>
</reference>
<dbReference type="Gene3D" id="2.30.40.10">
    <property type="entry name" value="Urease, subunit C, domain 1"/>
    <property type="match status" value="1"/>
</dbReference>
<dbReference type="SUPFAM" id="SSF51556">
    <property type="entry name" value="Metallo-dependent hydrolases"/>
    <property type="match status" value="1"/>
</dbReference>
<protein>
    <submittedName>
        <fullName evidence="2">Amidohydrolase family protein</fullName>
    </submittedName>
</protein>
<dbReference type="SUPFAM" id="SSF51338">
    <property type="entry name" value="Composite domain of metallo-dependent hydrolases"/>
    <property type="match status" value="1"/>
</dbReference>
<keyword evidence="3" id="KW-1185">Reference proteome</keyword>
<dbReference type="Proteomes" id="UP001500102">
    <property type="component" value="Unassembled WGS sequence"/>
</dbReference>
<dbReference type="InterPro" id="IPR057744">
    <property type="entry name" value="OTAase-like"/>
</dbReference>
<gene>
    <name evidence="2" type="ORF">GCM10009825_05040</name>
</gene>
<evidence type="ECO:0000259" key="1">
    <source>
        <dbReference type="Pfam" id="PF01979"/>
    </source>
</evidence>
<dbReference type="CDD" id="cd01299">
    <property type="entry name" value="Met_dep_hydrolase_A"/>
    <property type="match status" value="1"/>
</dbReference>
<proteinExistence type="predicted"/>
<dbReference type="InterPro" id="IPR032466">
    <property type="entry name" value="Metal_Hydrolase"/>
</dbReference>
<dbReference type="Pfam" id="PF01979">
    <property type="entry name" value="Amidohydro_1"/>
    <property type="match status" value="1"/>
</dbReference>
<comment type="caution">
    <text evidence="2">The sequence shown here is derived from an EMBL/GenBank/DDBJ whole genome shotgun (WGS) entry which is preliminary data.</text>
</comment>
<dbReference type="RefSeq" id="WP_344361698.1">
    <property type="nucleotide sequence ID" value="NZ_BAAAQB010000006.1"/>
</dbReference>
<dbReference type="InterPro" id="IPR011059">
    <property type="entry name" value="Metal-dep_hydrolase_composite"/>
</dbReference>